<evidence type="ECO:0000256" key="1">
    <source>
        <dbReference type="SAM" id="Phobius"/>
    </source>
</evidence>
<feature type="transmembrane region" description="Helical" evidence="1">
    <location>
        <begin position="110"/>
        <end position="132"/>
    </location>
</feature>
<feature type="transmembrane region" description="Helical" evidence="1">
    <location>
        <begin position="159"/>
        <end position="184"/>
    </location>
</feature>
<gene>
    <name evidence="2" type="ORF">B0T26DRAFT_804718</name>
</gene>
<dbReference type="AlphaFoldDB" id="A0AA40AE47"/>
<sequence length="233" mass="25610">MNTTGIKWPQGLTTTGLLVSLLRATQLSTVSISCFGACYLIWMRNHHFCAVSRYRYQCTDSQLENYQVPLGEVMFVVSCVLVALELLYSTGLAILMLARNKRPDSFTQLCSAWTSVAVFTLGLGAFASISVVRRTWPLCYSEGVTYFNPMLPPETNMCIVTQSAVTTGLIAWIATIVLGIIAVFELKKDRQSYGAIRLPFDSPAGTHEDIPADRRDQRDGPVDAVAIEDLGGV</sequence>
<dbReference type="RefSeq" id="XP_060295452.1">
    <property type="nucleotide sequence ID" value="XM_060447133.1"/>
</dbReference>
<keyword evidence="1" id="KW-1133">Transmembrane helix</keyword>
<proteinExistence type="predicted"/>
<keyword evidence="1" id="KW-0472">Membrane</keyword>
<name>A0AA40AE47_9PEZI</name>
<keyword evidence="1" id="KW-0812">Transmembrane</keyword>
<dbReference type="EMBL" id="JAUIRO010000005">
    <property type="protein sequence ID" value="KAK0714130.1"/>
    <property type="molecule type" value="Genomic_DNA"/>
</dbReference>
<keyword evidence="3" id="KW-1185">Reference proteome</keyword>
<protein>
    <submittedName>
        <fullName evidence="2">Uncharacterized protein</fullName>
    </submittedName>
</protein>
<evidence type="ECO:0000313" key="3">
    <source>
        <dbReference type="Proteomes" id="UP001172101"/>
    </source>
</evidence>
<reference evidence="2" key="1">
    <citation type="submission" date="2023-06" db="EMBL/GenBank/DDBJ databases">
        <title>Genome-scale phylogeny and comparative genomics of the fungal order Sordariales.</title>
        <authorList>
            <consortium name="Lawrence Berkeley National Laboratory"/>
            <person name="Hensen N."/>
            <person name="Bonometti L."/>
            <person name="Westerberg I."/>
            <person name="Brannstrom I.O."/>
            <person name="Guillou S."/>
            <person name="Cros-Aarteil S."/>
            <person name="Calhoun S."/>
            <person name="Haridas S."/>
            <person name="Kuo A."/>
            <person name="Mondo S."/>
            <person name="Pangilinan J."/>
            <person name="Riley R."/>
            <person name="LaButti K."/>
            <person name="Andreopoulos B."/>
            <person name="Lipzen A."/>
            <person name="Chen C."/>
            <person name="Yanf M."/>
            <person name="Daum C."/>
            <person name="Ng V."/>
            <person name="Clum A."/>
            <person name="Steindorff A."/>
            <person name="Ohm R."/>
            <person name="Martin F."/>
            <person name="Silar P."/>
            <person name="Natvig D."/>
            <person name="Lalanne C."/>
            <person name="Gautier V."/>
            <person name="Ament-velasquez S.L."/>
            <person name="Kruys A."/>
            <person name="Hutchinson M.I."/>
            <person name="Powell A.J."/>
            <person name="Barry K."/>
            <person name="Miller A.N."/>
            <person name="Grigoriev I.V."/>
            <person name="Debuchy R."/>
            <person name="Gladieux P."/>
            <person name="Thoren M.H."/>
            <person name="Johannesson H."/>
        </authorList>
    </citation>
    <scope>NUCLEOTIDE SEQUENCE</scope>
    <source>
        <strain evidence="2">SMH2392-1A</strain>
    </source>
</reference>
<dbReference type="PROSITE" id="PS51257">
    <property type="entry name" value="PROKAR_LIPOPROTEIN"/>
    <property type="match status" value="1"/>
</dbReference>
<organism evidence="2 3">
    <name type="scientific">Lasiosphaeria miniovina</name>
    <dbReference type="NCBI Taxonomy" id="1954250"/>
    <lineage>
        <taxon>Eukaryota</taxon>
        <taxon>Fungi</taxon>
        <taxon>Dikarya</taxon>
        <taxon>Ascomycota</taxon>
        <taxon>Pezizomycotina</taxon>
        <taxon>Sordariomycetes</taxon>
        <taxon>Sordariomycetidae</taxon>
        <taxon>Sordariales</taxon>
        <taxon>Lasiosphaeriaceae</taxon>
        <taxon>Lasiosphaeria</taxon>
    </lineage>
</organism>
<dbReference type="GeneID" id="85330403"/>
<feature type="transmembrane region" description="Helical" evidence="1">
    <location>
        <begin position="73"/>
        <end position="98"/>
    </location>
</feature>
<dbReference type="Proteomes" id="UP001172101">
    <property type="component" value="Unassembled WGS sequence"/>
</dbReference>
<comment type="caution">
    <text evidence="2">The sequence shown here is derived from an EMBL/GenBank/DDBJ whole genome shotgun (WGS) entry which is preliminary data.</text>
</comment>
<accession>A0AA40AE47</accession>
<feature type="transmembrane region" description="Helical" evidence="1">
    <location>
        <begin position="21"/>
        <end position="42"/>
    </location>
</feature>
<evidence type="ECO:0000313" key="2">
    <source>
        <dbReference type="EMBL" id="KAK0714130.1"/>
    </source>
</evidence>